<protein>
    <submittedName>
        <fullName evidence="2">Uncharacterized protein</fullName>
    </submittedName>
</protein>
<reference evidence="2 3" key="1">
    <citation type="submission" date="2016-03" db="EMBL/GenBank/DDBJ databases">
        <title>Genome sequence of Rhodococcus kyotonensis KB10.</title>
        <authorList>
            <person name="Jeong H."/>
            <person name="Hong C.E."/>
            <person name="Jo S.H."/>
            <person name="Park J.M."/>
        </authorList>
    </citation>
    <scope>NUCLEOTIDE SEQUENCE [LARGE SCALE GENOMIC DNA]</scope>
    <source>
        <strain evidence="2 3">KB10</strain>
    </source>
</reference>
<dbReference type="AlphaFoldDB" id="A0A177Y7G3"/>
<evidence type="ECO:0000313" key="2">
    <source>
        <dbReference type="EMBL" id="OAK51149.1"/>
    </source>
</evidence>
<dbReference type="EMBL" id="LVHI01000040">
    <property type="protein sequence ID" value="OAK51149.1"/>
    <property type="molecule type" value="Genomic_DNA"/>
</dbReference>
<name>A0A177Y7G3_9NOCA</name>
<organism evidence="2 3">
    <name type="scientific">Rhodococcoides kyotonense</name>
    <dbReference type="NCBI Taxonomy" id="398843"/>
    <lineage>
        <taxon>Bacteria</taxon>
        <taxon>Bacillati</taxon>
        <taxon>Actinomycetota</taxon>
        <taxon>Actinomycetes</taxon>
        <taxon>Mycobacteriales</taxon>
        <taxon>Nocardiaceae</taxon>
        <taxon>Rhodococcoides</taxon>
    </lineage>
</organism>
<proteinExistence type="predicted"/>
<evidence type="ECO:0000256" key="1">
    <source>
        <dbReference type="SAM" id="MobiDB-lite"/>
    </source>
</evidence>
<feature type="region of interest" description="Disordered" evidence="1">
    <location>
        <begin position="90"/>
        <end position="168"/>
    </location>
</feature>
<accession>A0A177Y7G3</accession>
<feature type="compositionally biased region" description="Low complexity" evidence="1">
    <location>
        <begin position="117"/>
        <end position="154"/>
    </location>
</feature>
<sequence length="168" mass="17134">MARTEPTAAPSVDVVTAADGTAAAVTAISIDVTTRDGRSHTVITRTSRSPAAPARARRVSWIMVKAIITATSGHGAPANPTIARINRSLQRSATVSTTKPHASSRREITATAPSIPSSTEATRTSAAARNSHAPPVHAAADAPAAVATPVAVTTSGGRRFRASGADRR</sequence>
<evidence type="ECO:0000313" key="3">
    <source>
        <dbReference type="Proteomes" id="UP000077519"/>
    </source>
</evidence>
<feature type="compositionally biased region" description="Polar residues" evidence="1">
    <location>
        <begin position="90"/>
        <end position="101"/>
    </location>
</feature>
<gene>
    <name evidence="2" type="ORF">A3K89_13045</name>
</gene>
<keyword evidence="3" id="KW-1185">Reference proteome</keyword>
<comment type="caution">
    <text evidence="2">The sequence shown here is derived from an EMBL/GenBank/DDBJ whole genome shotgun (WGS) entry which is preliminary data.</text>
</comment>
<dbReference type="Proteomes" id="UP000077519">
    <property type="component" value="Unassembled WGS sequence"/>
</dbReference>